<name>K7PBL2_9VIRU</name>
<feature type="compositionally biased region" description="Low complexity" evidence="1">
    <location>
        <begin position="112"/>
        <end position="123"/>
    </location>
</feature>
<organism evidence="2 3">
    <name type="scientific">Cyprinid herpesvirus 1</name>
    <dbReference type="NCBI Taxonomy" id="317858"/>
    <lineage>
        <taxon>Viruses</taxon>
        <taxon>Duplodnaviria</taxon>
        <taxon>Heunggongvirae</taxon>
        <taxon>Peploviricota</taxon>
        <taxon>Herviviricetes</taxon>
        <taxon>Herpesvirales</taxon>
        <taxon>Alloherpesviridae</taxon>
        <taxon>Cyvirus</taxon>
        <taxon>Cyvirus cyprinidallo1</taxon>
    </lineage>
</organism>
<evidence type="ECO:0000313" key="2">
    <source>
        <dbReference type="EMBL" id="AFJ20356.1"/>
    </source>
</evidence>
<dbReference type="KEGG" id="vg:14011210"/>
<gene>
    <name evidence="2" type="ORF">CyHV1_ORF56</name>
</gene>
<evidence type="ECO:0000313" key="3">
    <source>
        <dbReference type="Proteomes" id="UP000118426"/>
    </source>
</evidence>
<accession>K7PBL2</accession>
<dbReference type="Proteomes" id="UP000118426">
    <property type="component" value="Segment"/>
</dbReference>
<proteinExistence type="predicted"/>
<dbReference type="OrthoDB" id="11560at10239"/>
<keyword evidence="3" id="KW-1185">Reference proteome</keyword>
<dbReference type="EMBL" id="JQ815363">
    <property type="protein sequence ID" value="AFJ20356.1"/>
    <property type="molecule type" value="Genomic_DNA"/>
</dbReference>
<sequence length="593" mass="65881">MLRRQCSSSSDEEDRLVICEDEEEIKKINEGEGAQSRAEIELNKRTRDSFSAWAQQCREAAQALKERQQLPRPVAVYPKPRAQRRKPHKSVSPTASLQPPSPPAPPAPPTNTPRLSPSRSVPVSESASAVSVLVRCPPSRRRLACDESDEHIGSFSCVQCTESFKAKVLSYSFQNLAAECDFLKDVAGHCLTPTTQSTSAFEIMRTIQLNICAASAVLTKKTPRSYIYARTVLEAAESSCNMLIRGLYQCSTEASRTTMMDICLYANRYHLPIIHYLTSARRLKHTMDELITGWEIFEPRLNYEQCLSSWISDSCCARLIVWNNFLPTKLKFVAAVLSMSPQLRDITGFSRLLCGIKTEGLSLDEIAAIIPQNNINFIPSAAALTGVLRGIRWEMPPYPVGDEEDSPSSTALYQAIYKAHNALYVSVEDAYGCFKLYNQRPSSIYRHSVATIIMRCICDHIPMAGMRFDKTSSTGLMLAEMLRSSLGADALSFAPIAREEWSSICGVGLSKETLNAMMLKLAWPTDVDWFAWFVSGDAPRLLSLSQPNDTVSRIVSSALVMTRGPESLSVPTLEAWMDRYGSTGSVPVDLLHM</sequence>
<evidence type="ECO:0000256" key="1">
    <source>
        <dbReference type="SAM" id="MobiDB-lite"/>
    </source>
</evidence>
<dbReference type="GeneID" id="14011210"/>
<dbReference type="RefSeq" id="YP_007003722.1">
    <property type="nucleotide sequence ID" value="NC_019491.1"/>
</dbReference>
<reference evidence="2 3" key="1">
    <citation type="journal article" date="2013" name="J. Virol.">
        <title>Comparative genomics of carp herpesviruses.</title>
        <authorList>
            <person name="Davison A.J."/>
            <person name="Kurobe T."/>
            <person name="Gatherer D."/>
            <person name="Cunningham C."/>
            <person name="Korf I."/>
            <person name="Fukuda H."/>
            <person name="Hedrick R.P."/>
            <person name="Waltzek T.B."/>
        </authorList>
    </citation>
    <scope>NUCLEOTIDE SEQUENCE [LARGE SCALE GENOMIC DNA]</scope>
    <source>
        <strain evidence="2">NG-J1</strain>
    </source>
</reference>
<protein>
    <submittedName>
        <fullName evidence="2">Protein ORF56</fullName>
    </submittedName>
</protein>
<feature type="region of interest" description="Disordered" evidence="1">
    <location>
        <begin position="61"/>
        <end position="123"/>
    </location>
</feature>
<feature type="compositionally biased region" description="Pro residues" evidence="1">
    <location>
        <begin position="99"/>
        <end position="111"/>
    </location>
</feature>